<proteinExistence type="predicted"/>
<dbReference type="EnsemblPlants" id="Kaladp0085s0004.1.v1.1">
    <property type="protein sequence ID" value="Kaladp0085s0004.1.v1.1.CDS.1"/>
    <property type="gene ID" value="Kaladp0085s0004.v1.1"/>
</dbReference>
<reference evidence="1" key="1">
    <citation type="submission" date="2021-01" db="UniProtKB">
        <authorList>
            <consortium name="EnsemblPlants"/>
        </authorList>
    </citation>
    <scope>IDENTIFICATION</scope>
</reference>
<dbReference type="Proteomes" id="UP000594263">
    <property type="component" value="Unplaced"/>
</dbReference>
<sequence length="116" mass="13298">MRDGFRLRKVKNERHDLVGREGLERMRWVESGWRLERRDGADSRDSTPASMMSRVIFLATSSKETADDDLTAASLLSRDFCVAPIVGNDQSFLLQLPSFRFYYTENRHEGVGVGQK</sequence>
<name>A0A7N0UTW7_KALFE</name>
<keyword evidence="2" id="KW-1185">Reference proteome</keyword>
<evidence type="ECO:0000313" key="1">
    <source>
        <dbReference type="EnsemblPlants" id="Kaladp0085s0004.1.v1.1.CDS.1"/>
    </source>
</evidence>
<evidence type="ECO:0000313" key="2">
    <source>
        <dbReference type="Proteomes" id="UP000594263"/>
    </source>
</evidence>
<dbReference type="AlphaFoldDB" id="A0A7N0UTW7"/>
<accession>A0A7N0UTW7</accession>
<dbReference type="Gramene" id="Kaladp0085s0004.1.v1.1">
    <property type="protein sequence ID" value="Kaladp0085s0004.1.v1.1.CDS.1"/>
    <property type="gene ID" value="Kaladp0085s0004.v1.1"/>
</dbReference>
<organism evidence="1 2">
    <name type="scientific">Kalanchoe fedtschenkoi</name>
    <name type="common">Lavender scallops</name>
    <name type="synonym">South American air plant</name>
    <dbReference type="NCBI Taxonomy" id="63787"/>
    <lineage>
        <taxon>Eukaryota</taxon>
        <taxon>Viridiplantae</taxon>
        <taxon>Streptophyta</taxon>
        <taxon>Embryophyta</taxon>
        <taxon>Tracheophyta</taxon>
        <taxon>Spermatophyta</taxon>
        <taxon>Magnoliopsida</taxon>
        <taxon>eudicotyledons</taxon>
        <taxon>Gunneridae</taxon>
        <taxon>Pentapetalae</taxon>
        <taxon>Saxifragales</taxon>
        <taxon>Crassulaceae</taxon>
        <taxon>Kalanchoe</taxon>
    </lineage>
</organism>
<protein>
    <submittedName>
        <fullName evidence="1">Uncharacterized protein</fullName>
    </submittedName>
</protein>